<gene>
    <name evidence="2" type="ORF">V6N11_069875</name>
</gene>
<feature type="compositionally biased region" description="Polar residues" evidence="1">
    <location>
        <begin position="134"/>
        <end position="149"/>
    </location>
</feature>
<accession>A0ABR2Q423</accession>
<evidence type="ECO:0000313" key="2">
    <source>
        <dbReference type="EMBL" id="KAK8995444.1"/>
    </source>
</evidence>
<comment type="caution">
    <text evidence="2">The sequence shown here is derived from an EMBL/GenBank/DDBJ whole genome shotgun (WGS) entry which is preliminary data.</text>
</comment>
<dbReference type="Proteomes" id="UP001396334">
    <property type="component" value="Unassembled WGS sequence"/>
</dbReference>
<reference evidence="2 3" key="1">
    <citation type="journal article" date="2024" name="G3 (Bethesda)">
        <title>Genome assembly of Hibiscus sabdariffa L. provides insights into metabolisms of medicinal natural products.</title>
        <authorList>
            <person name="Kim T."/>
        </authorList>
    </citation>
    <scope>NUCLEOTIDE SEQUENCE [LARGE SCALE GENOMIC DNA]</scope>
    <source>
        <strain evidence="2">TK-2024</strain>
        <tissue evidence="2">Old leaves</tissue>
    </source>
</reference>
<feature type="region of interest" description="Disordered" evidence="1">
    <location>
        <begin position="217"/>
        <end position="238"/>
    </location>
</feature>
<dbReference type="EMBL" id="JBBPBN010000046">
    <property type="protein sequence ID" value="KAK8995444.1"/>
    <property type="molecule type" value="Genomic_DNA"/>
</dbReference>
<sequence>MASVEVGSKTLDLFHEHSSHVDGPPLNDFKETNATATLSVGRKIHRFTGSSKDVAIAPGATPDHMLASFVALLRLYFQYVQQRRKAMGTLLKELLLQTSVVLPSLPEELLGDNVVAPPDDTQQPSPSLPEVVPTTPNSTQGKTVPQQKRNTTVRQKLNFSYDAQAFSPPPKKAKAKATTLTQVTIPKKTRTKNTARREPQLPREFYEKVGSISTSFESTNSLSTHAPDVTPTPSAPAPIGCRVQRKAAKII</sequence>
<feature type="region of interest" description="Disordered" evidence="1">
    <location>
        <begin position="111"/>
        <end position="149"/>
    </location>
</feature>
<organism evidence="2 3">
    <name type="scientific">Hibiscus sabdariffa</name>
    <name type="common">roselle</name>
    <dbReference type="NCBI Taxonomy" id="183260"/>
    <lineage>
        <taxon>Eukaryota</taxon>
        <taxon>Viridiplantae</taxon>
        <taxon>Streptophyta</taxon>
        <taxon>Embryophyta</taxon>
        <taxon>Tracheophyta</taxon>
        <taxon>Spermatophyta</taxon>
        <taxon>Magnoliopsida</taxon>
        <taxon>eudicotyledons</taxon>
        <taxon>Gunneridae</taxon>
        <taxon>Pentapetalae</taxon>
        <taxon>rosids</taxon>
        <taxon>malvids</taxon>
        <taxon>Malvales</taxon>
        <taxon>Malvaceae</taxon>
        <taxon>Malvoideae</taxon>
        <taxon>Hibiscus</taxon>
    </lineage>
</organism>
<name>A0ABR2Q423_9ROSI</name>
<keyword evidence="3" id="KW-1185">Reference proteome</keyword>
<proteinExistence type="predicted"/>
<evidence type="ECO:0000256" key="1">
    <source>
        <dbReference type="SAM" id="MobiDB-lite"/>
    </source>
</evidence>
<protein>
    <submittedName>
        <fullName evidence="2">Uncharacterized protein</fullName>
    </submittedName>
</protein>
<evidence type="ECO:0000313" key="3">
    <source>
        <dbReference type="Proteomes" id="UP001396334"/>
    </source>
</evidence>